<evidence type="ECO:0000313" key="3">
    <source>
        <dbReference type="EMBL" id="MFD1319501.1"/>
    </source>
</evidence>
<sequence length="451" mass="47219">MAAVASYSYLGSSSLTPDGGRLTLQTSGGPAANPRFFTGFVTTPAAAAVGLLAVAEVARTRYFQPVSPASLDPVVTGSRDRLRFESFSGCCGVYARLDVLPSGLDGEIVAHGTTNVDVNPPLRQALARVGGADPLHFAVGPDDLTVTTFDGPIVERKVPLPTRWLRGFAEAQVITSAFDPRARISAADAMAFLRRLPASGDRSVLWAVPAGRSLRLTSRPAPGAVCLPGAGRLVALRPFLRFATELRVYGPAVGAGNGPVASTWELVSPTMRLSLTLSPEPHRGFSGEGAVLEALASDEAADDANLISALLSWDPTIDVDALAGASGLDAARVRAALTQLGTSGRVGYDVSEAAYFHRTLPYDAGTVERMNPRLRAARALVEAGAVSIAGDLATVRGDHGTYQVRCTDAGLSCTCPWWAKHRGGRGPCKHVLAVQIVRDGVAAETRTEVAR</sequence>
<dbReference type="Gene3D" id="1.10.10.10">
    <property type="entry name" value="Winged helix-like DNA-binding domain superfamily/Winged helix DNA-binding domain"/>
    <property type="match status" value="1"/>
</dbReference>
<evidence type="ECO:0000259" key="2">
    <source>
        <dbReference type="PROSITE" id="PS50966"/>
    </source>
</evidence>
<dbReference type="Pfam" id="PF17782">
    <property type="entry name" value="WHD_DprA"/>
    <property type="match status" value="1"/>
</dbReference>
<dbReference type="RefSeq" id="WP_377565366.1">
    <property type="nucleotide sequence ID" value="NZ_JBHTMP010000001.1"/>
</dbReference>
<keyword evidence="4" id="KW-1185">Reference proteome</keyword>
<name>A0ABW3Y566_9ACTN</name>
<dbReference type="InterPro" id="IPR041614">
    <property type="entry name" value="DprA_WH"/>
</dbReference>
<proteinExistence type="predicted"/>
<reference evidence="4" key="1">
    <citation type="journal article" date="2019" name="Int. J. Syst. Evol. Microbiol.">
        <title>The Global Catalogue of Microorganisms (GCM) 10K type strain sequencing project: providing services to taxonomists for standard genome sequencing and annotation.</title>
        <authorList>
            <consortium name="The Broad Institute Genomics Platform"/>
            <consortium name="The Broad Institute Genome Sequencing Center for Infectious Disease"/>
            <person name="Wu L."/>
            <person name="Ma J."/>
        </authorList>
    </citation>
    <scope>NUCLEOTIDE SEQUENCE [LARGE SCALE GENOMIC DNA]</scope>
    <source>
        <strain evidence="4">JCM 31037</strain>
    </source>
</reference>
<keyword evidence="1" id="KW-0863">Zinc-finger</keyword>
<keyword evidence="1" id="KW-0479">Metal-binding</keyword>
<organism evidence="3 4">
    <name type="scientific">Micromonospora sonneratiae</name>
    <dbReference type="NCBI Taxonomy" id="1184706"/>
    <lineage>
        <taxon>Bacteria</taxon>
        <taxon>Bacillati</taxon>
        <taxon>Actinomycetota</taxon>
        <taxon>Actinomycetes</taxon>
        <taxon>Micromonosporales</taxon>
        <taxon>Micromonosporaceae</taxon>
        <taxon>Micromonospora</taxon>
    </lineage>
</organism>
<dbReference type="PROSITE" id="PS50966">
    <property type="entry name" value="ZF_SWIM"/>
    <property type="match status" value="1"/>
</dbReference>
<feature type="domain" description="SWIM-type" evidence="2">
    <location>
        <begin position="402"/>
        <end position="439"/>
    </location>
</feature>
<protein>
    <submittedName>
        <fullName evidence="3">SWIM zinc finger family protein</fullName>
    </submittedName>
</protein>
<dbReference type="Proteomes" id="UP001597260">
    <property type="component" value="Unassembled WGS sequence"/>
</dbReference>
<dbReference type="InterPro" id="IPR007527">
    <property type="entry name" value="Znf_SWIM"/>
</dbReference>
<evidence type="ECO:0000313" key="4">
    <source>
        <dbReference type="Proteomes" id="UP001597260"/>
    </source>
</evidence>
<comment type="caution">
    <text evidence="3">The sequence shown here is derived from an EMBL/GenBank/DDBJ whole genome shotgun (WGS) entry which is preliminary data.</text>
</comment>
<dbReference type="Pfam" id="PF04434">
    <property type="entry name" value="SWIM"/>
    <property type="match status" value="1"/>
</dbReference>
<keyword evidence="1" id="KW-0862">Zinc</keyword>
<accession>A0ABW3Y566</accession>
<gene>
    <name evidence="3" type="ORF">ACFQ4H_00070</name>
</gene>
<dbReference type="InterPro" id="IPR036388">
    <property type="entry name" value="WH-like_DNA-bd_sf"/>
</dbReference>
<dbReference type="EMBL" id="JBHTMP010000001">
    <property type="protein sequence ID" value="MFD1319501.1"/>
    <property type="molecule type" value="Genomic_DNA"/>
</dbReference>
<evidence type="ECO:0000256" key="1">
    <source>
        <dbReference type="PROSITE-ProRule" id="PRU00325"/>
    </source>
</evidence>